<reference evidence="1 2" key="1">
    <citation type="submission" date="2018-11" db="EMBL/GenBank/DDBJ databases">
        <title>Genomes From Bacteria Associated with the Canine Oral Cavity: a Test Case for Automated Genome-Based Taxonomic Assignment.</title>
        <authorList>
            <person name="Coil D.A."/>
            <person name="Jospin G."/>
            <person name="Darling A.E."/>
            <person name="Wallis C."/>
            <person name="Davis I.J."/>
            <person name="Harris S."/>
            <person name="Eisen J.A."/>
            <person name="Holcombe L.J."/>
            <person name="O'Flynn C."/>
        </authorList>
    </citation>
    <scope>NUCLEOTIDE SEQUENCE [LARGE SCALE GENOMIC DNA]</scope>
    <source>
        <strain evidence="1 2">OH953</strain>
    </source>
</reference>
<dbReference type="RefSeq" id="WP_124766047.1">
    <property type="nucleotide sequence ID" value="NZ_RQZI01000021.1"/>
</dbReference>
<dbReference type="EMBL" id="RQZI01000021">
    <property type="protein sequence ID" value="RRC90192.1"/>
    <property type="molecule type" value="Genomic_DNA"/>
</dbReference>
<proteinExistence type="predicted"/>
<evidence type="ECO:0000313" key="2">
    <source>
        <dbReference type="Proteomes" id="UP000277597"/>
    </source>
</evidence>
<evidence type="ECO:0000313" key="1">
    <source>
        <dbReference type="EMBL" id="RRC90192.1"/>
    </source>
</evidence>
<dbReference type="AlphaFoldDB" id="A0A3P1S1X3"/>
<name>A0A3P1S1X3_STRSA</name>
<dbReference type="Proteomes" id="UP000277597">
    <property type="component" value="Unassembled WGS sequence"/>
</dbReference>
<organism evidence="1 2">
    <name type="scientific">Streptococcus sanguinis</name>
    <dbReference type="NCBI Taxonomy" id="1305"/>
    <lineage>
        <taxon>Bacteria</taxon>
        <taxon>Bacillati</taxon>
        <taxon>Bacillota</taxon>
        <taxon>Bacilli</taxon>
        <taxon>Lactobacillales</taxon>
        <taxon>Streptococcaceae</taxon>
        <taxon>Streptococcus</taxon>
    </lineage>
</organism>
<protein>
    <submittedName>
        <fullName evidence="1">Uncharacterized protein</fullName>
    </submittedName>
</protein>
<accession>A0A3P1S1X3</accession>
<comment type="caution">
    <text evidence="1">The sequence shown here is derived from an EMBL/GenBank/DDBJ whole genome shotgun (WGS) entry which is preliminary data.</text>
</comment>
<sequence length="72" mass="8207">MIKSKDIKAIKESLKAIETGQNEPTRADQQLMAKILCQTLDLLEQQDKKILLMNKTLGKIAGKVMANQRRWP</sequence>
<gene>
    <name evidence="1" type="ORF">EII39_11680</name>
</gene>